<gene>
    <name evidence="1" type="ORF">MNB_SV-4-799</name>
</gene>
<accession>A0A1W1EA74</accession>
<protein>
    <submittedName>
        <fullName evidence="1">Similarity with glutathionylspermidine synthase, group 2</fullName>
        <ecNumber evidence="1">6.3.1.8</ecNumber>
    </submittedName>
</protein>
<dbReference type="EMBL" id="FPIB01000022">
    <property type="protein sequence ID" value="SFV90757.1"/>
    <property type="molecule type" value="Genomic_DNA"/>
</dbReference>
<dbReference type="EC" id="6.3.1.8" evidence="1"/>
<name>A0A1W1EA74_9ZZZZ</name>
<organism evidence="1">
    <name type="scientific">hydrothermal vent metagenome</name>
    <dbReference type="NCBI Taxonomy" id="652676"/>
    <lineage>
        <taxon>unclassified sequences</taxon>
        <taxon>metagenomes</taxon>
        <taxon>ecological metagenomes</taxon>
    </lineage>
</organism>
<proteinExistence type="predicted"/>
<dbReference type="AlphaFoldDB" id="A0A1W1EA74"/>
<evidence type="ECO:0000313" key="1">
    <source>
        <dbReference type="EMBL" id="SFV90757.1"/>
    </source>
</evidence>
<dbReference type="GO" id="GO:0008885">
    <property type="term" value="F:glutathionylspermidine synthase activity"/>
    <property type="evidence" value="ECO:0007669"/>
    <property type="project" value="UniProtKB-EC"/>
</dbReference>
<sequence length="40" mass="4509">MCFAMITGAFFRYESCGVSFRKGGMILDNMSKFVGHIVEK</sequence>
<reference evidence="1" key="1">
    <citation type="submission" date="2016-10" db="EMBL/GenBank/DDBJ databases">
        <authorList>
            <person name="de Groot N.N."/>
        </authorList>
    </citation>
    <scope>NUCLEOTIDE SEQUENCE</scope>
</reference>
<keyword evidence="1" id="KW-0436">Ligase</keyword>